<dbReference type="AlphaFoldDB" id="X1CH99"/>
<organism evidence="1">
    <name type="scientific">marine sediment metagenome</name>
    <dbReference type="NCBI Taxonomy" id="412755"/>
    <lineage>
        <taxon>unclassified sequences</taxon>
        <taxon>metagenomes</taxon>
        <taxon>ecological metagenomes</taxon>
    </lineage>
</organism>
<evidence type="ECO:0000313" key="1">
    <source>
        <dbReference type="EMBL" id="GAH07007.1"/>
    </source>
</evidence>
<evidence type="ECO:0008006" key="2">
    <source>
        <dbReference type="Google" id="ProtNLM"/>
    </source>
</evidence>
<dbReference type="InterPro" id="IPR027417">
    <property type="entry name" value="P-loop_NTPase"/>
</dbReference>
<feature type="non-terminal residue" evidence="1">
    <location>
        <position position="64"/>
    </location>
</feature>
<protein>
    <recommendedName>
        <fullName evidence="2">ATPase AAA-type core domain-containing protein</fullName>
    </recommendedName>
</protein>
<gene>
    <name evidence="1" type="ORF">S01H4_60942</name>
</gene>
<comment type="caution">
    <text evidence="1">The sequence shown here is derived from an EMBL/GenBank/DDBJ whole genome shotgun (WGS) entry which is preliminary data.</text>
</comment>
<name>X1CH99_9ZZZZ</name>
<reference evidence="1" key="1">
    <citation type="journal article" date="2014" name="Front. Microbiol.">
        <title>High frequency of phylogenetically diverse reductive dehalogenase-homologous genes in deep subseafloor sedimentary metagenomes.</title>
        <authorList>
            <person name="Kawai M."/>
            <person name="Futagami T."/>
            <person name="Toyoda A."/>
            <person name="Takaki Y."/>
            <person name="Nishi S."/>
            <person name="Hori S."/>
            <person name="Arai W."/>
            <person name="Tsubouchi T."/>
            <person name="Morono Y."/>
            <person name="Uchiyama I."/>
            <person name="Ito T."/>
            <person name="Fujiyama A."/>
            <person name="Inagaki F."/>
            <person name="Takami H."/>
        </authorList>
    </citation>
    <scope>NUCLEOTIDE SEQUENCE</scope>
    <source>
        <strain evidence="1">Expedition CK06-06</strain>
    </source>
</reference>
<dbReference type="SUPFAM" id="SSF52540">
    <property type="entry name" value="P-loop containing nucleoside triphosphate hydrolases"/>
    <property type="match status" value="1"/>
</dbReference>
<proteinExistence type="predicted"/>
<accession>X1CH99</accession>
<sequence>MSSLIREYCDWPQKQPLSIAVFGPPGSGKSFAVKEIARWVRPGEIAEKELTFNLSQLGGPDDLL</sequence>
<dbReference type="EMBL" id="BART01036036">
    <property type="protein sequence ID" value="GAH07007.1"/>
    <property type="molecule type" value="Genomic_DNA"/>
</dbReference>